<sequence length="116" mass="11694">MTSYVAVANGEIDADSPITADLMTKLRDNPIALSEGASGAPKVMAAALNLTANTLTGSVGSGASTTLSLNQYSLFPSVAFGGTTSWGTGTSTIPRLSLSNGSGSSVGYSIWWNSIS</sequence>
<evidence type="ECO:0000313" key="1">
    <source>
        <dbReference type="EMBL" id="CAB4124407.1"/>
    </source>
</evidence>
<name>A0A6J5KU45_9CAUD</name>
<evidence type="ECO:0000313" key="2">
    <source>
        <dbReference type="EMBL" id="CAB5220731.1"/>
    </source>
</evidence>
<dbReference type="EMBL" id="LR796181">
    <property type="protein sequence ID" value="CAB4124407.1"/>
    <property type="molecule type" value="Genomic_DNA"/>
</dbReference>
<reference evidence="1" key="1">
    <citation type="submission" date="2020-04" db="EMBL/GenBank/DDBJ databases">
        <authorList>
            <person name="Chiriac C."/>
            <person name="Salcher M."/>
            <person name="Ghai R."/>
            <person name="Kavagutti S V."/>
        </authorList>
    </citation>
    <scope>NUCLEOTIDE SEQUENCE</scope>
</reference>
<gene>
    <name evidence="2" type="ORF">UFOVP246_30</name>
    <name evidence="1" type="ORF">UFOVP59_2</name>
</gene>
<organism evidence="1">
    <name type="scientific">uncultured Caudovirales phage</name>
    <dbReference type="NCBI Taxonomy" id="2100421"/>
    <lineage>
        <taxon>Viruses</taxon>
        <taxon>Duplodnaviria</taxon>
        <taxon>Heunggongvirae</taxon>
        <taxon>Uroviricota</taxon>
        <taxon>Caudoviricetes</taxon>
        <taxon>Peduoviridae</taxon>
        <taxon>Maltschvirus</taxon>
        <taxon>Maltschvirus maltsch</taxon>
    </lineage>
</organism>
<dbReference type="EMBL" id="LR798291">
    <property type="protein sequence ID" value="CAB5220731.1"/>
    <property type="molecule type" value="Genomic_DNA"/>
</dbReference>
<accession>A0A6J5KU45</accession>
<proteinExistence type="predicted"/>
<protein>
    <submittedName>
        <fullName evidence="1">Uncharacterized protein</fullName>
    </submittedName>
</protein>